<dbReference type="PROSITE" id="PS51503">
    <property type="entry name" value="HIG1"/>
    <property type="match status" value="1"/>
</dbReference>
<dbReference type="PANTHER" id="PTHR28018:SF3">
    <property type="entry name" value="RESPIRATORY SUPERCOMPLEX FACTOR 2, MITOCHONDRIAL"/>
    <property type="match status" value="1"/>
</dbReference>
<dbReference type="Pfam" id="PF04588">
    <property type="entry name" value="HIG_1_N"/>
    <property type="match status" value="1"/>
</dbReference>
<evidence type="ECO:0000256" key="5">
    <source>
        <dbReference type="SAM" id="MobiDB-lite"/>
    </source>
</evidence>
<organism evidence="8 9">
    <name type="scientific">Rhodotorula mucilaginosa</name>
    <name type="common">Yeast</name>
    <name type="synonym">Rhodotorula rubra</name>
    <dbReference type="NCBI Taxonomy" id="5537"/>
    <lineage>
        <taxon>Eukaryota</taxon>
        <taxon>Fungi</taxon>
        <taxon>Dikarya</taxon>
        <taxon>Basidiomycota</taxon>
        <taxon>Pucciniomycotina</taxon>
        <taxon>Microbotryomycetes</taxon>
        <taxon>Sporidiobolales</taxon>
        <taxon>Sporidiobolaceae</taxon>
        <taxon>Rhodotorula</taxon>
    </lineage>
</organism>
<proteinExistence type="predicted"/>
<name>A0A9P7B7J1_RHOMI</name>
<evidence type="ECO:0000256" key="3">
    <source>
        <dbReference type="ARBA" id="ARBA00022989"/>
    </source>
</evidence>
<dbReference type="InterPro" id="IPR007667">
    <property type="entry name" value="Hypoxia_induced_domain"/>
</dbReference>
<keyword evidence="3 6" id="KW-1133">Transmembrane helix</keyword>
<feature type="transmembrane region" description="Helical" evidence="6">
    <location>
        <begin position="53"/>
        <end position="72"/>
    </location>
</feature>
<dbReference type="InterPro" id="IPR040153">
    <property type="entry name" value="Rcf2"/>
</dbReference>
<dbReference type="EMBL" id="PUHQ01000014">
    <property type="protein sequence ID" value="KAG0664433.1"/>
    <property type="molecule type" value="Genomic_DNA"/>
</dbReference>
<dbReference type="GO" id="GO:0033617">
    <property type="term" value="P:mitochondrial respiratory chain complex IV assembly"/>
    <property type="evidence" value="ECO:0007669"/>
    <property type="project" value="TreeGrafter"/>
</dbReference>
<gene>
    <name evidence="8" type="ORF">C6P46_001478</name>
</gene>
<feature type="transmembrane region" description="Helical" evidence="6">
    <location>
        <begin position="20"/>
        <end position="41"/>
    </location>
</feature>
<feature type="transmembrane region" description="Helical" evidence="6">
    <location>
        <begin position="166"/>
        <end position="187"/>
    </location>
</feature>
<evidence type="ECO:0000256" key="1">
    <source>
        <dbReference type="ARBA" id="ARBA00004173"/>
    </source>
</evidence>
<feature type="transmembrane region" description="Helical" evidence="6">
    <location>
        <begin position="134"/>
        <end position="154"/>
    </location>
</feature>
<evidence type="ECO:0000256" key="6">
    <source>
        <dbReference type="SAM" id="Phobius"/>
    </source>
</evidence>
<keyword evidence="2 6" id="KW-0812">Transmembrane</keyword>
<evidence type="ECO:0000256" key="4">
    <source>
        <dbReference type="ARBA" id="ARBA00023136"/>
    </source>
</evidence>
<keyword evidence="9" id="KW-1185">Reference proteome</keyword>
<dbReference type="Proteomes" id="UP000777482">
    <property type="component" value="Unassembled WGS sequence"/>
</dbReference>
<dbReference type="AlphaFoldDB" id="A0A9P7B7J1"/>
<reference evidence="8 9" key="1">
    <citation type="submission" date="2020-11" db="EMBL/GenBank/DDBJ databases">
        <title>Kefir isolates.</title>
        <authorList>
            <person name="Marcisauskas S."/>
            <person name="Kim Y."/>
            <person name="Blasche S."/>
        </authorList>
    </citation>
    <scope>NUCLEOTIDE SEQUENCE [LARGE SCALE GENOMIC DNA]</scope>
    <source>
        <strain evidence="8 9">KR</strain>
    </source>
</reference>
<feature type="domain" description="HIG1" evidence="7">
    <location>
        <begin position="106"/>
        <end position="196"/>
    </location>
</feature>
<dbReference type="GO" id="GO:0005739">
    <property type="term" value="C:mitochondrion"/>
    <property type="evidence" value="ECO:0007669"/>
    <property type="project" value="UniProtKB-SubCell"/>
</dbReference>
<dbReference type="OrthoDB" id="1915122at2759"/>
<dbReference type="Gene3D" id="6.10.140.1320">
    <property type="match status" value="1"/>
</dbReference>
<evidence type="ECO:0000259" key="7">
    <source>
        <dbReference type="PROSITE" id="PS51503"/>
    </source>
</evidence>
<comment type="caution">
    <text evidence="8">The sequence shown here is derived from an EMBL/GenBank/DDBJ whole genome shotgun (WGS) entry which is preliminary data.</text>
</comment>
<keyword evidence="4 6" id="KW-0472">Membrane</keyword>
<comment type="subcellular location">
    <subcellularLocation>
        <location evidence="1">Mitochondrion</location>
    </subcellularLocation>
</comment>
<evidence type="ECO:0000313" key="8">
    <source>
        <dbReference type="EMBL" id="KAG0664433.1"/>
    </source>
</evidence>
<evidence type="ECO:0000256" key="2">
    <source>
        <dbReference type="ARBA" id="ARBA00022692"/>
    </source>
</evidence>
<accession>A0A9P7B7J1</accession>
<protein>
    <recommendedName>
        <fullName evidence="7">HIG1 domain-containing protein</fullName>
    </recommendedName>
</protein>
<dbReference type="PANTHER" id="PTHR28018">
    <property type="entry name" value="RESPIRATORY SUPERCOMPLEX FACTOR 2, MITOCHONDRIAL"/>
    <property type="match status" value="1"/>
</dbReference>
<feature type="region of interest" description="Disordered" evidence="5">
    <location>
        <begin position="208"/>
        <end position="231"/>
    </location>
</feature>
<evidence type="ECO:0000313" key="9">
    <source>
        <dbReference type="Proteomes" id="UP000777482"/>
    </source>
</evidence>
<sequence>MVKQGPSAAAEQAHYSETVYGGLRGGLAGLALGGAGAVALQRAQVQSFTRLTLPLKAFAVTALGTAGFIISADKASREYELRKYAIGSGTELERISHENQRLEQQAGIAGGRLQTDKPVTTREAVIEWAKENRWTAVGLTWLASMAGSGAYIAATPLSFSQKLVQARMVAQGVTVVALIASAGLNLIPNAEGKSDEDYKREEREAGMYAWKKNSPHAQHARQEAAASAEKA</sequence>